<protein>
    <submittedName>
        <fullName evidence="1">Uncharacterized protein</fullName>
    </submittedName>
</protein>
<accession>A0ABS0CW80</accession>
<comment type="caution">
    <text evidence="1">The sequence shown here is derived from an EMBL/GenBank/DDBJ whole genome shotgun (WGS) entry which is preliminary data.</text>
</comment>
<evidence type="ECO:0000313" key="2">
    <source>
        <dbReference type="Proteomes" id="UP000702209"/>
    </source>
</evidence>
<dbReference type="EMBL" id="JADLQX010000011">
    <property type="protein sequence ID" value="MBF6299053.1"/>
    <property type="molecule type" value="Genomic_DNA"/>
</dbReference>
<evidence type="ECO:0000313" key="1">
    <source>
        <dbReference type="EMBL" id="MBF6299053.1"/>
    </source>
</evidence>
<name>A0ABS0CW80_9NOCA</name>
<sequence length="74" mass="8675">MSKTGRSNYRRRDREQRHQAKLERRIYVRAVRREQPDIRLLGKAFLALALAEAARAAEAEKSRTEKKEADHADK</sequence>
<dbReference type="Proteomes" id="UP000702209">
    <property type="component" value="Unassembled WGS sequence"/>
</dbReference>
<reference evidence="1 2" key="1">
    <citation type="submission" date="2020-10" db="EMBL/GenBank/DDBJ databases">
        <title>Identification of Nocardia species via Next-generation sequencing and recognition of intraspecies genetic diversity.</title>
        <authorList>
            <person name="Li P."/>
            <person name="Li P."/>
            <person name="Lu B."/>
        </authorList>
    </citation>
    <scope>NUCLEOTIDE SEQUENCE [LARGE SCALE GENOMIC DNA]</scope>
    <source>
        <strain evidence="1 2">BJ06-0157</strain>
    </source>
</reference>
<dbReference type="RefSeq" id="WP_195130347.1">
    <property type="nucleotide sequence ID" value="NZ_JADLQX010000011.1"/>
</dbReference>
<proteinExistence type="predicted"/>
<organism evidence="1 2">
    <name type="scientific">Nocardia amamiensis</name>
    <dbReference type="NCBI Taxonomy" id="404578"/>
    <lineage>
        <taxon>Bacteria</taxon>
        <taxon>Bacillati</taxon>
        <taxon>Actinomycetota</taxon>
        <taxon>Actinomycetes</taxon>
        <taxon>Mycobacteriales</taxon>
        <taxon>Nocardiaceae</taxon>
        <taxon>Nocardia</taxon>
    </lineage>
</organism>
<gene>
    <name evidence="1" type="ORF">IU459_16105</name>
</gene>
<keyword evidence="2" id="KW-1185">Reference proteome</keyword>